<dbReference type="InterPro" id="IPR011604">
    <property type="entry name" value="PDDEXK-like_dom_sf"/>
</dbReference>
<dbReference type="Proteomes" id="UP001139447">
    <property type="component" value="Unassembled WGS sequence"/>
</dbReference>
<gene>
    <name evidence="2" type="ORF">MMF98_07535</name>
</gene>
<evidence type="ECO:0000313" key="2">
    <source>
        <dbReference type="EMBL" id="MCJ0763059.1"/>
    </source>
</evidence>
<accession>A0A9X1VTQ3</accession>
<dbReference type="Gene3D" id="3.90.320.10">
    <property type="match status" value="1"/>
</dbReference>
<dbReference type="SUPFAM" id="SSF52540">
    <property type="entry name" value="P-loop containing nucleoside triphosphate hydrolases"/>
    <property type="match status" value="1"/>
</dbReference>
<evidence type="ECO:0000313" key="3">
    <source>
        <dbReference type="Proteomes" id="UP001139447"/>
    </source>
</evidence>
<dbReference type="Pfam" id="PF12705">
    <property type="entry name" value="PDDEXK_1"/>
    <property type="match status" value="1"/>
</dbReference>
<feature type="domain" description="PD-(D/E)XK endonuclease-like" evidence="1">
    <location>
        <begin position="617"/>
        <end position="863"/>
    </location>
</feature>
<protein>
    <submittedName>
        <fullName evidence="2">PD-(D/E)XK nuclease family protein</fullName>
    </submittedName>
</protein>
<dbReference type="InterPro" id="IPR027417">
    <property type="entry name" value="P-loop_NTPase"/>
</dbReference>
<dbReference type="InterPro" id="IPR038726">
    <property type="entry name" value="PDDEXK_AddAB-type"/>
</dbReference>
<name>A0A9X1VTQ3_9BURK</name>
<comment type="caution">
    <text evidence="2">The sequence shown here is derived from an EMBL/GenBank/DDBJ whole genome shotgun (WGS) entry which is preliminary data.</text>
</comment>
<evidence type="ECO:0000259" key="1">
    <source>
        <dbReference type="Pfam" id="PF12705"/>
    </source>
</evidence>
<organism evidence="2 3">
    <name type="scientific">Variovorax terrae</name>
    <dbReference type="NCBI Taxonomy" id="2923278"/>
    <lineage>
        <taxon>Bacteria</taxon>
        <taxon>Pseudomonadati</taxon>
        <taxon>Pseudomonadota</taxon>
        <taxon>Betaproteobacteria</taxon>
        <taxon>Burkholderiales</taxon>
        <taxon>Comamonadaceae</taxon>
        <taxon>Variovorax</taxon>
    </lineage>
</organism>
<dbReference type="RefSeq" id="WP_243305634.1">
    <property type="nucleotide sequence ID" value="NZ_JALGBI010000001.1"/>
</dbReference>
<sequence length="868" mass="93505">MNEIAKTHELPLGHPAVQTWLDPAQGLISRIAAELARRGAHPARSVVLVPYAQLMPLARQLWTQWAARQDGPAAAFVPRFESSMNWARGLGGFVPAADDISFDAAHDILTARALVEQAGLGAQREVLAARLMEAAQQLARLVAAVPPSERPAWAARARALVATGLEAPVMALESAVARLAVEWAVASGHASDALFSAAQADTLDALVVLDGFQSDPLAQALQTQLGEKAVFLPLDRPAPAGQVRLHAARDAEDEAARAAACVLRHLEAGRAPVALAAIDRALTRRIRAMLDAQGVAVRDENGWKLSTTRAAAQVMGALRACAWQASSDSVLDWLKNAPAFDAGAVQALEKWLRKAGVREWRPLHATDSIALEPAAQLAEQAQAVRDGMRQARPLPQWLAGLRELLAAGGQWQALVADAAGGKLLAALRLDEARQAEFAQRLAQSGLAAGGAGGWAARRISLVEFTAWVNGALEAASFVPEHPRQEQVVILPFSQLLGRPFAALVLPGCDEVRLPASPEPPGPWTAAQRLALGLPSREALEAAERAAWRHALQTPHCDVLWRQSDEGGEPLLPSPRVQALQLEGLAQAAPDPRAWRELAPQPTPRPLPRGQALPVLKLSASAYEDLRRCPYRFFALRQLGLQEAEELESEVDKRDFGNWLHAVLKVFHEALQAAPTPEAPARLALLEQAAEATTRAMHLDDGEFLPFAAAWPQVREGYLDWLARHEAGGARFEQAESWQETPLGALTLVGRLDRVDQTEGGPALVIDYKTESSAATRERIKTPTEDTQLAFYAALLPHDTVRAAYVNVGEDGTQTFEQEDVVAARDALVEGILHDMGRLAEGAVLPALGEGMACEFCAARGLCRKDFWS</sequence>
<dbReference type="EMBL" id="JALGBI010000001">
    <property type="protein sequence ID" value="MCJ0763059.1"/>
    <property type="molecule type" value="Genomic_DNA"/>
</dbReference>
<reference evidence="2" key="1">
    <citation type="submission" date="2022-03" db="EMBL/GenBank/DDBJ databases">
        <authorList>
            <person name="Woo C.Y."/>
        </authorList>
    </citation>
    <scope>NUCLEOTIDE SEQUENCE</scope>
    <source>
        <strain evidence="2">CYS-02</strain>
    </source>
</reference>
<keyword evidence="3" id="KW-1185">Reference proteome</keyword>
<proteinExistence type="predicted"/>
<dbReference type="AlphaFoldDB" id="A0A9X1VTQ3"/>